<evidence type="ECO:0000256" key="2">
    <source>
        <dbReference type="SAM" id="SignalP"/>
    </source>
</evidence>
<feature type="chain" id="PRO_5042019413" evidence="2">
    <location>
        <begin position="21"/>
        <end position="243"/>
    </location>
</feature>
<keyword evidence="1" id="KW-0175">Coiled coil</keyword>
<evidence type="ECO:0000256" key="1">
    <source>
        <dbReference type="SAM" id="Coils"/>
    </source>
</evidence>
<keyword evidence="4" id="KW-1185">Reference proteome</keyword>
<organism evidence="3 4">
    <name type="scientific">Chaetoceros tenuissimus</name>
    <dbReference type="NCBI Taxonomy" id="426638"/>
    <lineage>
        <taxon>Eukaryota</taxon>
        <taxon>Sar</taxon>
        <taxon>Stramenopiles</taxon>
        <taxon>Ochrophyta</taxon>
        <taxon>Bacillariophyta</taxon>
        <taxon>Coscinodiscophyceae</taxon>
        <taxon>Chaetocerotophycidae</taxon>
        <taxon>Chaetocerotales</taxon>
        <taxon>Chaetocerotaceae</taxon>
        <taxon>Chaetoceros</taxon>
    </lineage>
</organism>
<reference evidence="3 4" key="1">
    <citation type="journal article" date="2021" name="Sci. Rep.">
        <title>The genome of the diatom Chaetoceros tenuissimus carries an ancient integrated fragment of an extant virus.</title>
        <authorList>
            <person name="Hongo Y."/>
            <person name="Kimura K."/>
            <person name="Takaki Y."/>
            <person name="Yoshida Y."/>
            <person name="Baba S."/>
            <person name="Kobayashi G."/>
            <person name="Nagasaki K."/>
            <person name="Hano T."/>
            <person name="Tomaru Y."/>
        </authorList>
    </citation>
    <scope>NUCLEOTIDE SEQUENCE [LARGE SCALE GENOMIC DNA]</scope>
    <source>
        <strain evidence="3 4">NIES-3715</strain>
    </source>
</reference>
<accession>A0AAD3CFY2</accession>
<comment type="caution">
    <text evidence="3">The sequence shown here is derived from an EMBL/GenBank/DDBJ whole genome shotgun (WGS) entry which is preliminary data.</text>
</comment>
<dbReference type="AlphaFoldDB" id="A0AAD3CFY2"/>
<proteinExistence type="predicted"/>
<feature type="signal peptide" evidence="2">
    <location>
        <begin position="1"/>
        <end position="20"/>
    </location>
</feature>
<name>A0AAD3CFY2_9STRA</name>
<protein>
    <submittedName>
        <fullName evidence="3">Uncharacterized protein</fullName>
    </submittedName>
</protein>
<feature type="coiled-coil region" evidence="1">
    <location>
        <begin position="78"/>
        <end position="105"/>
    </location>
</feature>
<dbReference type="Proteomes" id="UP001054902">
    <property type="component" value="Unassembled WGS sequence"/>
</dbReference>
<evidence type="ECO:0000313" key="4">
    <source>
        <dbReference type="Proteomes" id="UP001054902"/>
    </source>
</evidence>
<keyword evidence="2" id="KW-0732">Signal</keyword>
<gene>
    <name evidence="3" type="ORF">CTEN210_01861</name>
</gene>
<evidence type="ECO:0000313" key="3">
    <source>
        <dbReference type="EMBL" id="GFH45387.1"/>
    </source>
</evidence>
<sequence>MSRPILLFWICCTYSFGAVAFVHNLVTGAGKSAATTDDGFMINKPSRMYPNTMIRILRHDSSYSLQLSELVNEIDKDLQKTDKLRSTIENQIEDMKERKLRLQMKQLELLEDLEREAKTKNLMPNEIVLKIPKPDIDIKVPERIEVPGTKALKEEICESPEESISLPTNAVVIGIGLIASLAAARSSMTQREKIVEEQVKKSREDIISSIEKEYGEEAKKKIKKAFADEVWFDPVKALEIFKK</sequence>
<dbReference type="EMBL" id="BLLK01000020">
    <property type="protein sequence ID" value="GFH45387.1"/>
    <property type="molecule type" value="Genomic_DNA"/>
</dbReference>